<dbReference type="EMBL" id="JAJSPL020000022">
    <property type="protein sequence ID" value="KAK7739643.1"/>
    <property type="molecule type" value="Genomic_DNA"/>
</dbReference>
<feature type="compositionally biased region" description="Polar residues" evidence="1">
    <location>
        <begin position="1"/>
        <end position="16"/>
    </location>
</feature>
<evidence type="ECO:0000313" key="2">
    <source>
        <dbReference type="EMBL" id="KAK7739643.1"/>
    </source>
</evidence>
<evidence type="ECO:0000313" key="3">
    <source>
        <dbReference type="Proteomes" id="UP001320245"/>
    </source>
</evidence>
<proteinExistence type="predicted"/>
<keyword evidence="3" id="KW-1185">Reference proteome</keyword>
<evidence type="ECO:0000256" key="1">
    <source>
        <dbReference type="SAM" id="MobiDB-lite"/>
    </source>
</evidence>
<gene>
    <name evidence="2" type="ORF">SLS53_005610</name>
</gene>
<sequence length="181" mass="20135">MQADDITQQQKTGEGSQSEKQKAATAQKHVHFAGVFDGGKMDLDGQHVRVNGQSPPRTGRKVFLEGYTDSPEFTHVENPVVHLEDADSDEQDYVGPSKFANYQSPMDRKKSDPLEYLRMASFGAQRQATASSFSRGFHEDPAPAEPIDAPSQVLIVEEVGDLMDEDDDEEPEDDTFEFLLK</sequence>
<feature type="region of interest" description="Disordered" evidence="1">
    <location>
        <begin position="162"/>
        <end position="181"/>
    </location>
</feature>
<feature type="region of interest" description="Disordered" evidence="1">
    <location>
        <begin position="1"/>
        <end position="31"/>
    </location>
</feature>
<feature type="region of interest" description="Disordered" evidence="1">
    <location>
        <begin position="85"/>
        <end position="109"/>
    </location>
</feature>
<accession>A0AAN9U4Q2</accession>
<comment type="caution">
    <text evidence="2">The sequence shown here is derived from an EMBL/GenBank/DDBJ whole genome shotgun (WGS) entry which is preliminary data.</text>
</comment>
<reference evidence="2 3" key="1">
    <citation type="journal article" date="2023" name="PLoS ONE">
        <title>Cytospora paraplurivora sp. nov. isolated from orchards with fruit tree decline syndrome in Ontario, Canada.</title>
        <authorList>
            <person name="Ilyukhin E."/>
            <person name="Nguyen H.D.T."/>
            <person name="Castle A.J."/>
            <person name="Ellouze W."/>
        </authorList>
    </citation>
    <scope>NUCLEOTIDE SEQUENCE [LARGE SCALE GENOMIC DNA]</scope>
    <source>
        <strain evidence="2 3">FDS-564</strain>
    </source>
</reference>
<name>A0AAN9U4Q2_9PEZI</name>
<dbReference type="AlphaFoldDB" id="A0AAN9U4Q2"/>
<dbReference type="Proteomes" id="UP001320245">
    <property type="component" value="Unassembled WGS sequence"/>
</dbReference>
<protein>
    <submittedName>
        <fullName evidence="2">Uncharacterized protein</fullName>
    </submittedName>
</protein>
<feature type="region of interest" description="Disordered" evidence="1">
    <location>
        <begin position="130"/>
        <end position="151"/>
    </location>
</feature>
<organism evidence="2 3">
    <name type="scientific">Cytospora paraplurivora</name>
    <dbReference type="NCBI Taxonomy" id="2898453"/>
    <lineage>
        <taxon>Eukaryota</taxon>
        <taxon>Fungi</taxon>
        <taxon>Dikarya</taxon>
        <taxon>Ascomycota</taxon>
        <taxon>Pezizomycotina</taxon>
        <taxon>Sordariomycetes</taxon>
        <taxon>Sordariomycetidae</taxon>
        <taxon>Diaporthales</taxon>
        <taxon>Cytosporaceae</taxon>
        <taxon>Cytospora</taxon>
    </lineage>
</organism>